<evidence type="ECO:0000256" key="3">
    <source>
        <dbReference type="RuleBase" id="RU361235"/>
    </source>
</evidence>
<dbReference type="Pfam" id="PF00135">
    <property type="entry name" value="COesterase"/>
    <property type="match status" value="1"/>
</dbReference>
<dbReference type="InterPro" id="IPR050309">
    <property type="entry name" value="Type-B_Carboxylest/Lipase"/>
</dbReference>
<dbReference type="PROSITE" id="PS00122">
    <property type="entry name" value="CARBOXYLESTERASE_B_1"/>
    <property type="match status" value="1"/>
</dbReference>
<dbReference type="SUPFAM" id="SSF53474">
    <property type="entry name" value="alpha/beta-Hydrolases"/>
    <property type="match status" value="1"/>
</dbReference>
<evidence type="ECO:0000256" key="2">
    <source>
        <dbReference type="ARBA" id="ARBA00022801"/>
    </source>
</evidence>
<evidence type="ECO:0000313" key="5">
    <source>
        <dbReference type="EMBL" id="KAF7330244.1"/>
    </source>
</evidence>
<evidence type="ECO:0000313" key="6">
    <source>
        <dbReference type="Proteomes" id="UP000620124"/>
    </source>
</evidence>
<sequence length="541" mass="57793">MPLSFSPVGALVTTLLVSQCLARGTSLDVYLDIGTFRGVATVGGTEKWLGIPFAEPPVGPLRFKAPVPISKTLSGVQNASAFGNACPQPPNSNPGLGAPIAEDCLYFNVWRPEGTTSESKLPVLVWIHGGAWTILSSSSPAFDPTRIIQRSVAIGKPIIFVSMNYRLNTFGYLASAAMLPEDLNAGLSDQRLALQLLQRNLKEFGGDPSKVTIWGQSAGAGSVESHFLYPSTQNLFRAGICDSSVGPYKNSPNASTYDLPGKPFARLLAATGCPAGNTSPFLLAEKTLLNISNAMVSTALNAQLWEPAVGPEGSFITERASARIARGDFLRLPYMGGTNVNEGTLFSTSVLGLNLEGAAQDNAFVNFIGHSVIDNSTLTAPVLAKILSLFPANDSSLGAPFNSGDSLFDRVGAWYTDAMFLAPRRLFAATAAPLQRVFSYYFAELISGSPAVLGVSHGSELQLLLGPAPPTVEANFTAQMMDYYLNFVNDLNPGAGWSAYDVNEPQVLQLKRDNTTMIADDWDLDKTTFLNSPVVLDEFEK</sequence>
<keyword evidence="2 3" id="KW-0378">Hydrolase</keyword>
<feature type="chain" id="PRO_5034351371" description="Carboxylic ester hydrolase" evidence="3">
    <location>
        <begin position="23"/>
        <end position="541"/>
    </location>
</feature>
<accession>A0A8H6WXC4</accession>
<protein>
    <recommendedName>
        <fullName evidence="3">Carboxylic ester hydrolase</fullName>
        <ecNumber evidence="3">3.1.1.-</ecNumber>
    </recommendedName>
</protein>
<gene>
    <name evidence="5" type="ORF">MVEN_02461700</name>
</gene>
<dbReference type="PANTHER" id="PTHR11559">
    <property type="entry name" value="CARBOXYLESTERASE"/>
    <property type="match status" value="1"/>
</dbReference>
<evidence type="ECO:0000256" key="1">
    <source>
        <dbReference type="ARBA" id="ARBA00005964"/>
    </source>
</evidence>
<keyword evidence="3" id="KW-0732">Signal</keyword>
<dbReference type="EMBL" id="JACAZI010000033">
    <property type="protein sequence ID" value="KAF7330244.1"/>
    <property type="molecule type" value="Genomic_DNA"/>
</dbReference>
<proteinExistence type="inferred from homology"/>
<dbReference type="OrthoDB" id="408631at2759"/>
<dbReference type="EC" id="3.1.1.-" evidence="3"/>
<feature type="signal peptide" evidence="3">
    <location>
        <begin position="1"/>
        <end position="22"/>
    </location>
</feature>
<organism evidence="5 6">
    <name type="scientific">Mycena venus</name>
    <dbReference type="NCBI Taxonomy" id="2733690"/>
    <lineage>
        <taxon>Eukaryota</taxon>
        <taxon>Fungi</taxon>
        <taxon>Dikarya</taxon>
        <taxon>Basidiomycota</taxon>
        <taxon>Agaricomycotina</taxon>
        <taxon>Agaricomycetes</taxon>
        <taxon>Agaricomycetidae</taxon>
        <taxon>Agaricales</taxon>
        <taxon>Marasmiineae</taxon>
        <taxon>Mycenaceae</taxon>
        <taxon>Mycena</taxon>
    </lineage>
</organism>
<reference evidence="5" key="1">
    <citation type="submission" date="2020-05" db="EMBL/GenBank/DDBJ databases">
        <title>Mycena genomes resolve the evolution of fungal bioluminescence.</title>
        <authorList>
            <person name="Tsai I.J."/>
        </authorList>
    </citation>
    <scope>NUCLEOTIDE SEQUENCE</scope>
    <source>
        <strain evidence="5">CCC161011</strain>
    </source>
</reference>
<keyword evidence="6" id="KW-1185">Reference proteome</keyword>
<dbReference type="Proteomes" id="UP000620124">
    <property type="component" value="Unassembled WGS sequence"/>
</dbReference>
<dbReference type="Gene3D" id="3.40.50.1820">
    <property type="entry name" value="alpha/beta hydrolase"/>
    <property type="match status" value="1"/>
</dbReference>
<dbReference type="InterPro" id="IPR002018">
    <property type="entry name" value="CarbesteraseB"/>
</dbReference>
<evidence type="ECO:0000259" key="4">
    <source>
        <dbReference type="Pfam" id="PF00135"/>
    </source>
</evidence>
<comment type="caution">
    <text evidence="5">The sequence shown here is derived from an EMBL/GenBank/DDBJ whole genome shotgun (WGS) entry which is preliminary data.</text>
</comment>
<dbReference type="GO" id="GO:0016787">
    <property type="term" value="F:hydrolase activity"/>
    <property type="evidence" value="ECO:0007669"/>
    <property type="project" value="UniProtKB-KW"/>
</dbReference>
<dbReference type="InterPro" id="IPR019826">
    <property type="entry name" value="Carboxylesterase_B_AS"/>
</dbReference>
<comment type="similarity">
    <text evidence="1 3">Belongs to the type-B carboxylesterase/lipase family.</text>
</comment>
<dbReference type="AlphaFoldDB" id="A0A8H6WXC4"/>
<name>A0A8H6WXC4_9AGAR</name>
<dbReference type="InterPro" id="IPR029058">
    <property type="entry name" value="AB_hydrolase_fold"/>
</dbReference>
<feature type="domain" description="Carboxylesterase type B" evidence="4">
    <location>
        <begin position="29"/>
        <end position="516"/>
    </location>
</feature>